<evidence type="ECO:0000313" key="1">
    <source>
        <dbReference type="EMBL" id="WUQ83587.1"/>
    </source>
</evidence>
<dbReference type="EMBL" id="CP108110">
    <property type="protein sequence ID" value="WUQ83587.1"/>
    <property type="molecule type" value="Genomic_DNA"/>
</dbReference>
<organism evidence="1 2">
    <name type="scientific">Kitasatospora purpeofusca</name>
    <dbReference type="NCBI Taxonomy" id="67352"/>
    <lineage>
        <taxon>Bacteria</taxon>
        <taxon>Bacillati</taxon>
        <taxon>Actinomycetota</taxon>
        <taxon>Actinomycetes</taxon>
        <taxon>Kitasatosporales</taxon>
        <taxon>Streptomycetaceae</taxon>
        <taxon>Kitasatospora</taxon>
    </lineage>
</organism>
<protein>
    <submittedName>
        <fullName evidence="1">Uncharacterized protein</fullName>
    </submittedName>
</protein>
<evidence type="ECO:0000313" key="2">
    <source>
        <dbReference type="Proteomes" id="UP001432222"/>
    </source>
</evidence>
<keyword evidence="2" id="KW-1185">Reference proteome</keyword>
<proteinExistence type="predicted"/>
<dbReference type="RefSeq" id="WP_328954605.1">
    <property type="nucleotide sequence ID" value="NZ_CP108110.1"/>
</dbReference>
<reference evidence="1" key="1">
    <citation type="submission" date="2022-10" db="EMBL/GenBank/DDBJ databases">
        <title>The complete genomes of actinobacterial strains from the NBC collection.</title>
        <authorList>
            <person name="Joergensen T.S."/>
            <person name="Alvarez Arevalo M."/>
            <person name="Sterndorff E.B."/>
            <person name="Faurdal D."/>
            <person name="Vuksanovic O."/>
            <person name="Mourched A.-S."/>
            <person name="Charusanti P."/>
            <person name="Shaw S."/>
            <person name="Blin K."/>
            <person name="Weber T."/>
        </authorList>
    </citation>
    <scope>NUCLEOTIDE SEQUENCE</scope>
    <source>
        <strain evidence="1">NBC_00222</strain>
    </source>
</reference>
<name>A0ABZ1TXC1_9ACTN</name>
<sequence length="176" mass="19971">MRMGITGFEPSFVFGIEAVREAYGARLAALVGRRLTGFAVVRFVEDGSWFADCPVVLDFEGVRVEVCHCYLDRLSIGWSDIDTTVAIANWEWFEFTPEWSDQDERLAPFVGRELREVALLEWSPPEHVRDTARGMVAVEFVFDDGHVRIANGLDENTIELDPAAPDYVRYRLPAPE</sequence>
<gene>
    <name evidence="1" type="ORF">OHA16_11800</name>
</gene>
<dbReference type="Proteomes" id="UP001432222">
    <property type="component" value="Chromosome"/>
</dbReference>
<accession>A0ABZ1TXC1</accession>